<protein>
    <submittedName>
        <fullName evidence="1">Uncharacterized protein</fullName>
    </submittedName>
</protein>
<evidence type="ECO:0000313" key="1">
    <source>
        <dbReference type="EMBL" id="EFX71614.1"/>
    </source>
</evidence>
<dbReference type="EMBL" id="GL732608">
    <property type="protein sequence ID" value="EFX71614.1"/>
    <property type="molecule type" value="Genomic_DNA"/>
</dbReference>
<sequence length="148" mass="16259">MGANVGSLQNVYLLKKPATGKKLTVVKKRFPWGISFGRSSVLRKKKNLNPKYEPEEPSTSVLDHLLAPGKLQLSSANGQHYPTVVSTGSATAFKTTDVPAVVLTDQKFCVDFDCRGDSEMDCMVAVLVVDLRVHVPNVSYQLRQHEDA</sequence>
<dbReference type="KEGG" id="dpx:DAPPUDRAFT_111513"/>
<evidence type="ECO:0000313" key="2">
    <source>
        <dbReference type="EMBL" id="EFX71655.1"/>
    </source>
</evidence>
<organism evidence="1 3">
    <name type="scientific">Daphnia pulex</name>
    <name type="common">Water flea</name>
    <dbReference type="NCBI Taxonomy" id="6669"/>
    <lineage>
        <taxon>Eukaryota</taxon>
        <taxon>Metazoa</taxon>
        <taxon>Ecdysozoa</taxon>
        <taxon>Arthropoda</taxon>
        <taxon>Crustacea</taxon>
        <taxon>Branchiopoda</taxon>
        <taxon>Diplostraca</taxon>
        <taxon>Cladocera</taxon>
        <taxon>Anomopoda</taxon>
        <taxon>Daphniidae</taxon>
        <taxon>Daphnia</taxon>
    </lineage>
</organism>
<name>E9H9G6_DAPPU</name>
<dbReference type="AlphaFoldDB" id="E9H9G6"/>
<dbReference type="EMBL" id="GL732608">
    <property type="protein sequence ID" value="EFX71655.1"/>
    <property type="molecule type" value="Genomic_DNA"/>
</dbReference>
<reference evidence="1 3" key="1">
    <citation type="journal article" date="2011" name="Science">
        <title>The ecoresponsive genome of Daphnia pulex.</title>
        <authorList>
            <person name="Colbourne J.K."/>
            <person name="Pfrender M.E."/>
            <person name="Gilbert D."/>
            <person name="Thomas W.K."/>
            <person name="Tucker A."/>
            <person name="Oakley T.H."/>
            <person name="Tokishita S."/>
            <person name="Aerts A."/>
            <person name="Arnold G.J."/>
            <person name="Basu M.K."/>
            <person name="Bauer D.J."/>
            <person name="Caceres C.E."/>
            <person name="Carmel L."/>
            <person name="Casola C."/>
            <person name="Choi J.H."/>
            <person name="Detter J.C."/>
            <person name="Dong Q."/>
            <person name="Dusheyko S."/>
            <person name="Eads B.D."/>
            <person name="Frohlich T."/>
            <person name="Geiler-Samerotte K.A."/>
            <person name="Gerlach D."/>
            <person name="Hatcher P."/>
            <person name="Jogdeo S."/>
            <person name="Krijgsveld J."/>
            <person name="Kriventseva E.V."/>
            <person name="Kultz D."/>
            <person name="Laforsch C."/>
            <person name="Lindquist E."/>
            <person name="Lopez J."/>
            <person name="Manak J.R."/>
            <person name="Muller J."/>
            <person name="Pangilinan J."/>
            <person name="Patwardhan R.P."/>
            <person name="Pitluck S."/>
            <person name="Pritham E.J."/>
            <person name="Rechtsteiner A."/>
            <person name="Rho M."/>
            <person name="Rogozin I.B."/>
            <person name="Sakarya O."/>
            <person name="Salamov A."/>
            <person name="Schaack S."/>
            <person name="Shapiro H."/>
            <person name="Shiga Y."/>
            <person name="Skalitzky C."/>
            <person name="Smith Z."/>
            <person name="Souvorov A."/>
            <person name="Sung W."/>
            <person name="Tang Z."/>
            <person name="Tsuchiya D."/>
            <person name="Tu H."/>
            <person name="Vos H."/>
            <person name="Wang M."/>
            <person name="Wolf Y.I."/>
            <person name="Yamagata H."/>
            <person name="Yamada T."/>
            <person name="Ye Y."/>
            <person name="Shaw J.R."/>
            <person name="Andrews J."/>
            <person name="Crease T.J."/>
            <person name="Tang H."/>
            <person name="Lucas S.M."/>
            <person name="Robertson H.M."/>
            <person name="Bork P."/>
            <person name="Koonin E.V."/>
            <person name="Zdobnov E.M."/>
            <person name="Grigoriev I.V."/>
            <person name="Lynch M."/>
            <person name="Boore J.L."/>
        </authorList>
    </citation>
    <scope>NUCLEOTIDE SEQUENCE [LARGE SCALE GENOMIC DNA]</scope>
</reference>
<dbReference type="HOGENOM" id="CLU_1760653_0_0_1"/>
<dbReference type="Proteomes" id="UP000000305">
    <property type="component" value="Unassembled WGS sequence"/>
</dbReference>
<dbReference type="KEGG" id="dpx:DAPPUDRAFT_111512"/>
<accession>E9H9G6</accession>
<keyword evidence="3" id="KW-1185">Reference proteome</keyword>
<gene>
    <name evidence="1" type="ORF">DAPPUDRAFT_111512</name>
    <name evidence="2" type="ORF">DAPPUDRAFT_111513</name>
</gene>
<evidence type="ECO:0000313" key="3">
    <source>
        <dbReference type="Proteomes" id="UP000000305"/>
    </source>
</evidence>
<proteinExistence type="predicted"/>